<keyword evidence="2" id="KW-1185">Reference proteome</keyword>
<name>A0ABD5R5Y6_9EURY</name>
<accession>A0ABD5R5Y6</accession>
<comment type="caution">
    <text evidence="1">The sequence shown here is derived from an EMBL/GenBank/DDBJ whole genome shotgun (WGS) entry which is preliminary data.</text>
</comment>
<dbReference type="RefSeq" id="WP_227229317.1">
    <property type="nucleotide sequence ID" value="NZ_JAJCVJ010000001.1"/>
</dbReference>
<gene>
    <name evidence="1" type="ORF">ACFPJ5_00440</name>
</gene>
<evidence type="ECO:0000313" key="1">
    <source>
        <dbReference type="EMBL" id="MFC5365389.1"/>
    </source>
</evidence>
<organism evidence="1 2">
    <name type="scientific">Salinirubrum litoreum</name>
    <dbReference type="NCBI Taxonomy" id="1126234"/>
    <lineage>
        <taxon>Archaea</taxon>
        <taxon>Methanobacteriati</taxon>
        <taxon>Methanobacteriota</taxon>
        <taxon>Stenosarchaea group</taxon>
        <taxon>Halobacteria</taxon>
        <taxon>Halobacteriales</taxon>
        <taxon>Haloferacaceae</taxon>
        <taxon>Salinirubrum</taxon>
    </lineage>
</organism>
<evidence type="ECO:0000313" key="2">
    <source>
        <dbReference type="Proteomes" id="UP001596201"/>
    </source>
</evidence>
<protein>
    <submittedName>
        <fullName evidence="1">Uncharacterized protein</fullName>
    </submittedName>
</protein>
<sequence>MTTQRRIRLAESEAMEGGVRCPKCGSYTSFGDIVAAGGCGGGEWRGGDCDASLSLDLVLENPE</sequence>
<dbReference type="AlphaFoldDB" id="A0ABD5R5Y6"/>
<dbReference type="EMBL" id="JBHSKX010000001">
    <property type="protein sequence ID" value="MFC5365389.1"/>
    <property type="molecule type" value="Genomic_DNA"/>
</dbReference>
<proteinExistence type="predicted"/>
<reference evidence="1 2" key="1">
    <citation type="journal article" date="2019" name="Int. J. Syst. Evol. Microbiol.">
        <title>The Global Catalogue of Microorganisms (GCM) 10K type strain sequencing project: providing services to taxonomists for standard genome sequencing and annotation.</title>
        <authorList>
            <consortium name="The Broad Institute Genomics Platform"/>
            <consortium name="The Broad Institute Genome Sequencing Center for Infectious Disease"/>
            <person name="Wu L."/>
            <person name="Ma J."/>
        </authorList>
    </citation>
    <scope>NUCLEOTIDE SEQUENCE [LARGE SCALE GENOMIC DNA]</scope>
    <source>
        <strain evidence="1 2">CGMCC 1.12237</strain>
    </source>
</reference>
<dbReference type="Proteomes" id="UP001596201">
    <property type="component" value="Unassembled WGS sequence"/>
</dbReference>